<feature type="disulfide bond" evidence="19">
    <location>
        <begin position="1691"/>
        <end position="1709"/>
    </location>
</feature>
<dbReference type="FunFam" id="2.120.10.30:FF:000009">
    <property type="entry name" value="Putative low-density lipoprotein receptor-related protein 1B"/>
    <property type="match status" value="1"/>
</dbReference>
<keyword evidence="5" id="KW-0254">Endocytosis</keyword>
<evidence type="ECO:0000313" key="23">
    <source>
        <dbReference type="Proteomes" id="UP000518266"/>
    </source>
</evidence>
<dbReference type="InterPro" id="IPR002172">
    <property type="entry name" value="LDrepeatLR_classA_rpt"/>
</dbReference>
<feature type="disulfide bond" evidence="19">
    <location>
        <begin position="1847"/>
        <end position="1859"/>
    </location>
</feature>
<dbReference type="FunFam" id="4.10.400.10:FF:000015">
    <property type="entry name" value="Low-density lipoprotein receptor-related protein 1"/>
    <property type="match status" value="1"/>
</dbReference>
<evidence type="ECO:0000256" key="2">
    <source>
        <dbReference type="ARBA" id="ARBA00009939"/>
    </source>
</evidence>
<dbReference type="FunFam" id="4.10.400.10:FF:000143">
    <property type="entry name" value="low-density lipoprotein receptor-related protein 1-like"/>
    <property type="match status" value="1"/>
</dbReference>
<dbReference type="InterPro" id="IPR036055">
    <property type="entry name" value="LDL_receptor-like_sf"/>
</dbReference>
<evidence type="ECO:0000256" key="17">
    <source>
        <dbReference type="ARBA" id="ARBA00037878"/>
    </source>
</evidence>
<feature type="disulfide bond" evidence="18">
    <location>
        <begin position="1974"/>
        <end position="1984"/>
    </location>
</feature>
<evidence type="ECO:0000256" key="19">
    <source>
        <dbReference type="PROSITE-ProRule" id="PRU00124"/>
    </source>
</evidence>
<feature type="repeat" description="LDL-receptor class B" evidence="20">
    <location>
        <begin position="2102"/>
        <end position="2144"/>
    </location>
</feature>
<dbReference type="GO" id="GO:0005905">
    <property type="term" value="C:clathrin-coated pit"/>
    <property type="evidence" value="ECO:0007669"/>
    <property type="project" value="UniProtKB-KW"/>
</dbReference>
<dbReference type="FunFam" id="4.10.400.10:FF:000031">
    <property type="entry name" value="Low-density lipoprotein receptor-related protein 1"/>
    <property type="match status" value="1"/>
</dbReference>
<dbReference type="FunFam" id="4.10.400.10:FF:000059">
    <property type="entry name" value="Prolow-density lipoprotein receptor-related protein 1"/>
    <property type="match status" value="1"/>
</dbReference>
<dbReference type="SMART" id="SM00135">
    <property type="entry name" value="LY"/>
    <property type="match status" value="19"/>
</dbReference>
<dbReference type="SUPFAM" id="SSF57184">
    <property type="entry name" value="Growth factor receptor domain"/>
    <property type="match status" value="1"/>
</dbReference>
<dbReference type="SMART" id="SM00181">
    <property type="entry name" value="EGF"/>
    <property type="match status" value="7"/>
</dbReference>
<dbReference type="EMBL" id="JAAKFY010000002">
    <property type="protein sequence ID" value="KAF3860449.1"/>
    <property type="molecule type" value="Genomic_DNA"/>
</dbReference>
<keyword evidence="12" id="KW-0472">Membrane</keyword>
<feature type="repeat" description="LDL-receptor class B" evidence="20">
    <location>
        <begin position="2057"/>
        <end position="2101"/>
    </location>
</feature>
<dbReference type="FunFam" id="2.10.25.10:FF:000009">
    <property type="entry name" value="Low-density lipoprotein receptor isoform 1"/>
    <property type="match status" value="1"/>
</dbReference>
<dbReference type="FunFam" id="2.10.25.10:FF:000129">
    <property type="entry name" value="Low-density lipoprotein receptor-related protein 1"/>
    <property type="match status" value="1"/>
</dbReference>
<dbReference type="FunFam" id="4.10.400.10:FF:000073">
    <property type="entry name" value="Low-density lipoprotein receptor-related protein 1B"/>
    <property type="match status" value="1"/>
</dbReference>
<keyword evidence="8" id="KW-0732">Signal</keyword>
<dbReference type="FunFam" id="4.10.400.10:FF:000004">
    <property type="entry name" value="Low-density lipoprotein receptor-related protein 1"/>
    <property type="match status" value="1"/>
</dbReference>
<feature type="disulfide bond" evidence="19">
    <location>
        <begin position="1600"/>
        <end position="1618"/>
    </location>
</feature>
<proteinExistence type="inferred from homology"/>
<dbReference type="PANTHER" id="PTHR22722:SF5">
    <property type="entry name" value="LOW-DENSITY LIPOPROTEIN RECEPTOR-RELATED PROTEIN 1B"/>
    <property type="match status" value="1"/>
</dbReference>
<accession>A0A7J5ZHI6</accession>
<dbReference type="GO" id="GO:0006898">
    <property type="term" value="P:receptor-mediated endocytosis"/>
    <property type="evidence" value="ECO:0007669"/>
    <property type="project" value="UniProtKB-ARBA"/>
</dbReference>
<feature type="disulfide bond" evidence="19">
    <location>
        <begin position="253"/>
        <end position="268"/>
    </location>
</feature>
<dbReference type="InterPro" id="IPR000152">
    <property type="entry name" value="EGF-type_Asp/Asn_hydroxyl_site"/>
</dbReference>
<evidence type="ECO:0000313" key="22">
    <source>
        <dbReference type="EMBL" id="KAF3860449.1"/>
    </source>
</evidence>
<dbReference type="FunFam" id="2.120.10.30:FF:000241">
    <property type="entry name" value="Low-density lipoprotein receptor-related protein 6"/>
    <property type="match status" value="1"/>
</dbReference>
<evidence type="ECO:0000256" key="12">
    <source>
        <dbReference type="ARBA" id="ARBA00023136"/>
    </source>
</evidence>
<comment type="similarity">
    <text evidence="2">Belongs to the LDLR family.</text>
</comment>
<feature type="disulfide bond" evidence="19">
    <location>
        <begin position="1703"/>
        <end position="1718"/>
    </location>
</feature>
<dbReference type="Pfam" id="PF14670">
    <property type="entry name" value="FXa_inhibition"/>
    <property type="match status" value="1"/>
</dbReference>
<evidence type="ECO:0000256" key="20">
    <source>
        <dbReference type="PROSITE-ProRule" id="PRU00461"/>
    </source>
</evidence>
<feature type="disulfide bond" evidence="19">
    <location>
        <begin position="1814"/>
        <end position="1832"/>
    </location>
</feature>
<comment type="caution">
    <text evidence="18">Lacks conserved residue(s) required for the propagation of feature annotation.</text>
</comment>
<feature type="disulfide bond" evidence="19">
    <location>
        <begin position="193"/>
        <end position="211"/>
    </location>
</feature>
<evidence type="ECO:0000256" key="11">
    <source>
        <dbReference type="ARBA" id="ARBA00022989"/>
    </source>
</evidence>
<dbReference type="InterPro" id="IPR009030">
    <property type="entry name" value="Growth_fac_rcpt_cys_sf"/>
</dbReference>
<dbReference type="GO" id="GO:0043235">
    <property type="term" value="C:receptor complex"/>
    <property type="evidence" value="ECO:0007669"/>
    <property type="project" value="TreeGrafter"/>
</dbReference>
<feature type="repeat" description="LDL-receptor class B" evidence="20">
    <location>
        <begin position="569"/>
        <end position="615"/>
    </location>
</feature>
<protein>
    <recommendedName>
        <fullName evidence="21">EGF-like domain-containing protein</fullName>
    </recommendedName>
</protein>
<dbReference type="InterPro" id="IPR000742">
    <property type="entry name" value="EGF"/>
</dbReference>
<feature type="disulfide bond" evidence="19">
    <location>
        <begin position="107"/>
        <end position="119"/>
    </location>
</feature>
<dbReference type="InterPro" id="IPR001881">
    <property type="entry name" value="EGF-like_Ca-bd_dom"/>
</dbReference>
<dbReference type="GO" id="GO:0005886">
    <property type="term" value="C:plasma membrane"/>
    <property type="evidence" value="ECO:0007669"/>
    <property type="project" value="TreeGrafter"/>
</dbReference>
<keyword evidence="13 18" id="KW-1015">Disulfide bond</keyword>
<evidence type="ECO:0000256" key="15">
    <source>
        <dbReference type="ARBA" id="ARBA00023176"/>
    </source>
</evidence>
<feature type="disulfide bond" evidence="19">
    <location>
        <begin position="25"/>
        <end position="37"/>
    </location>
</feature>
<dbReference type="InterPro" id="IPR023415">
    <property type="entry name" value="LDLR_class-A_CS"/>
</dbReference>
<evidence type="ECO:0000256" key="18">
    <source>
        <dbReference type="PROSITE-ProRule" id="PRU00076"/>
    </source>
</evidence>
<dbReference type="InterPro" id="IPR026823">
    <property type="entry name" value="cEGF"/>
</dbReference>
<dbReference type="FunFam" id="4.10.400.10:FF:000022">
    <property type="entry name" value="LDL receptor related protein 1"/>
    <property type="match status" value="1"/>
</dbReference>
<dbReference type="PANTHER" id="PTHR22722">
    <property type="entry name" value="LOW-DENSITY LIPOPROTEIN RECEPTOR-RELATED PROTEIN 2-RELATED"/>
    <property type="match status" value="1"/>
</dbReference>
<dbReference type="FunFam" id="4.10.400.10:FF:000010">
    <property type="entry name" value="Low-density lipoprotein receptor-related protein 1"/>
    <property type="match status" value="1"/>
</dbReference>
<keyword evidence="9" id="KW-0677">Repeat</keyword>
<dbReference type="InterPro" id="IPR011042">
    <property type="entry name" value="6-blade_b-propeller_TolB-like"/>
</dbReference>
<keyword evidence="4" id="KW-0597">Phosphoprotein</keyword>
<dbReference type="OrthoDB" id="10066840at2759"/>
<feature type="disulfide bond" evidence="19">
    <location>
        <begin position="1520"/>
        <end position="1538"/>
    </location>
</feature>
<feature type="disulfide bond" evidence="19">
    <location>
        <begin position="1612"/>
        <end position="1627"/>
    </location>
</feature>
<dbReference type="GO" id="GO:0005041">
    <property type="term" value="F:low-density lipoprotein particle receptor activity"/>
    <property type="evidence" value="ECO:0007669"/>
    <property type="project" value="TreeGrafter"/>
</dbReference>
<sequence>MAHLFLPLPLISSPANPSYVPPPQCQPGEFACKNNRCIQERWKCDGDNDCLDNSDEAHDLCHQHTCPADRFKCQNNRCIPLRWLCDGDNDCGNDEDESNTTCSARTCPPNQYPCASGRCIPISWTCDLDDDCGDRSDEPDSCAYPTCFPLTQFTCANGRCININWRCDNDNDCGDNSDEAGCSHSCSSVQFKCNSGRCIPEYWTCDGDNDCGDYSDETHANCTNQATRPPGGCHVDEFQCRMDGLCIPMRWRCDGDTDCMDLSDENNCEGVTHMCDPAVKFSCRDSARCISKAWVCDGDSDCEDNSDEDNCEALACKLSHHMCATNDSICLPAEKLCDGTDDCPDGSDEKLCDLCSLDNGGCSHNCSIIPGEGFMCSCPLGMELGADNKTCQIQSFCPKHLKCSQKCEQEKSSVKCSCYEGWELEADMESCKSTDPFKPFIIFSNRHEIRRIDLHKGEFSVLVPGLRNTIALDFHLNESTLYWTDVVEDKIYRGKLSENGALTSFEVVIQYGLATPEGLAVDWIAGNIYWVESNLDQIEVAKLDGTMRTTLLAGEVEHPRAIALDPRDGILFWTDWDASLPRIEAASMSGEGRRTIHRETGSGGWPNGLTVDYMERRIVWIDARSDAIYSAKYDGSGLIEVLRGHEYLSHPFAVTMYGGEVYWTDWRTNTLAKANKWTGHNVTVVQRTNTQPFDLQSPASSFYARQIEIRGVDIDNPYYNYIISFTVPDIDNVTVVDFDAVEHRIYWSDVRTQTIKRAFINGTGVETVVTAVDWVSRNLFWTSYDANKKQINVARLDGSFKNAVIQGLDKPHCLVAHPLLGKLYWTDGDNISMANMDGGNLTLLFTDQKGPVGLSIDYEKEQLYWISSGNSTISRCQLDGTKLEILEEGINLCSNNNGDCSQLCLPTSPTTRACMCTAGYSLKTGQQSCEGMGSFLLYSVHEGIRGIPLDPADKSDALVPVSGTSLAVGIDFHAGNIYWTDQGFDVIEVARLNGSFRYVVISQGLDKPRAITVHPVKGYLFWTEWGQYPRIERSRLDGSERLVLVNGGMLYWCDARTDKIERINLETGENRELVLANNNMDMTHANGSIKRGSKDNATDAVQLRTGIGVQLKDIKVFNRARQQGTNVCKDNGGCEQLCLFRGNGQRTCACAHGMLAEDNRGCRDYDGYLLYSERTILKSIHLSDETNLNAPIKPFEDPDHMKNVIALSYDYHGGGGKGANRIFFSDIHFGNIQQINDDGTDRKIVVDTKAARVKTEADEQATPRKLMALHMKLPKGQKPRVMAEVWKGRQSSSSRSAALRASSRVSVPWGDVGSVEGLAYHRGWDTLYWTSYTTSTITRHTVDQSRSVAYNRNTVVTMSGEDHPRAFVLDECQDLMFWTNWNEQAPSIMRASLNGANVLAIIGTDIKTPNGLAIDHRAEKLYFSDATLDKIERCEYDGSSRYVLLKNEPVHPFGLAVYGDYIFWTDWVRRAVLRADKYTGGDMKLLRADIPQQPMGIVAVANDSNSSLNVSCGSVDDFECGNGDCINYSLTCDGMAHCKDKSDEKQSYCANRLCKKGYRRCINGRCIGHQFWCDGTDDCGDHSDELPCNMTLCKVGEFQCKDGSCISNFSRCDQVVNCEDASDEINCHQTDCARFFRLGVKGESFQSCEKTTLCYLSSWVCDGNNDCGDFSDERNCPDKKKLKCPVNFFACPSGRCIPMSWTCDKENDCENGADETHCDKFCTSTQFECGNHRCISSHWVCDGADDCGDGSDEDQKCKSKTCSPEAFQCPGSHMCVPQRWKCDGDKDCLDGADESVKAGCMYTNSTCDDNEFMCQDRECIPKHFVCDHDIDCSDGSDESPECEYPTCGPEEFRCANGRCLNQKKWECDGEFDCQDGSDEAPKNPRCTDSERTCNESAFMCRNGKCLNETLLCDRNDDCGDGSDELNCFINECLNSKLSGCSQLCDDLKIGYKCRCHAGFQLKRDGKSCVDIDECTTTYPCSQRCINTHGSFHCLCVDGFELSPNDPTICKSTSEEEPYLIFANRYYLRKLNLDGSNYTLIKQGLNNAVALDFHYAENMIYWTDVTTQGSMIRRMLMNGSNIEVLHRTSLSNPDGLAVDWVGGNLYWCDKGRDTIEVSKLNGAYRTVLVNIGLKEPRAVAVDVRYG</sequence>
<dbReference type="Pfam" id="PF00057">
    <property type="entry name" value="Ldl_recept_a"/>
    <property type="match status" value="18"/>
</dbReference>
<dbReference type="Pfam" id="PF00058">
    <property type="entry name" value="Ldl_recept_b"/>
    <property type="match status" value="7"/>
</dbReference>
<feature type="disulfide bond" evidence="19">
    <location>
        <begin position="1661"/>
        <end position="1676"/>
    </location>
</feature>
<evidence type="ECO:0000256" key="7">
    <source>
        <dbReference type="ARBA" id="ARBA00022723"/>
    </source>
</evidence>
<feature type="disulfide bond" evidence="19">
    <location>
        <begin position="1593"/>
        <end position="1605"/>
    </location>
</feature>
<dbReference type="Pfam" id="PF12662">
    <property type="entry name" value="cEGF"/>
    <property type="match status" value="1"/>
</dbReference>
<organism evidence="22 23">
    <name type="scientific">Dissostichus mawsoni</name>
    <name type="common">Antarctic cod</name>
    <dbReference type="NCBI Taxonomy" id="36200"/>
    <lineage>
        <taxon>Eukaryota</taxon>
        <taxon>Metazoa</taxon>
        <taxon>Chordata</taxon>
        <taxon>Craniata</taxon>
        <taxon>Vertebrata</taxon>
        <taxon>Euteleostomi</taxon>
        <taxon>Actinopterygii</taxon>
        <taxon>Neopterygii</taxon>
        <taxon>Teleostei</taxon>
        <taxon>Neoteleostei</taxon>
        <taxon>Acanthomorphata</taxon>
        <taxon>Eupercaria</taxon>
        <taxon>Perciformes</taxon>
        <taxon>Notothenioidei</taxon>
        <taxon>Nototheniidae</taxon>
        <taxon>Dissostichus</taxon>
    </lineage>
</organism>
<evidence type="ECO:0000256" key="16">
    <source>
        <dbReference type="ARBA" id="ARBA00023180"/>
    </source>
</evidence>
<evidence type="ECO:0000256" key="6">
    <source>
        <dbReference type="ARBA" id="ARBA00022692"/>
    </source>
</evidence>
<dbReference type="FunFam" id="4.10.400.10:FF:000018">
    <property type="entry name" value="Low-density lipoprotein receptor-related protein 1"/>
    <property type="match status" value="1"/>
</dbReference>
<dbReference type="SMART" id="SM00192">
    <property type="entry name" value="LDLa"/>
    <property type="match status" value="18"/>
</dbReference>
<evidence type="ECO:0000256" key="13">
    <source>
        <dbReference type="ARBA" id="ARBA00023157"/>
    </source>
</evidence>
<feature type="disulfide bond" evidence="19">
    <location>
        <begin position="1722"/>
        <end position="1734"/>
    </location>
</feature>
<feature type="disulfide bond" evidence="19">
    <location>
        <begin position="155"/>
        <end position="173"/>
    </location>
</feature>
<feature type="disulfide bond" evidence="19">
    <location>
        <begin position="73"/>
        <end position="91"/>
    </location>
</feature>
<feature type="repeat" description="LDL-receptor class B" evidence="20">
    <location>
        <begin position="526"/>
        <end position="568"/>
    </location>
</feature>
<dbReference type="SUPFAM" id="SSF57196">
    <property type="entry name" value="EGF/Laminin"/>
    <property type="match status" value="2"/>
</dbReference>
<dbReference type="PROSITE" id="PS01209">
    <property type="entry name" value="LDLRA_1"/>
    <property type="match status" value="7"/>
</dbReference>
<keyword evidence="7" id="KW-0479">Metal-binding</keyword>
<dbReference type="Gene3D" id="2.120.10.30">
    <property type="entry name" value="TolB, C-terminal domain"/>
    <property type="match status" value="6"/>
</dbReference>
<dbReference type="InterPro" id="IPR051221">
    <property type="entry name" value="LDLR-related"/>
</dbReference>
<feature type="repeat" description="LDL-receptor class B" evidence="20">
    <location>
        <begin position="821"/>
        <end position="860"/>
    </location>
</feature>
<feature type="repeat" description="LDL-receptor class B" evidence="20">
    <location>
        <begin position="975"/>
        <end position="1017"/>
    </location>
</feature>
<feature type="disulfide bond" evidence="19">
    <location>
        <begin position="32"/>
        <end position="50"/>
    </location>
</feature>
<keyword evidence="14" id="KW-0675">Receptor</keyword>
<dbReference type="SUPFAM" id="SSF57424">
    <property type="entry name" value="LDL receptor-like module"/>
    <property type="match status" value="18"/>
</dbReference>
<keyword evidence="11" id="KW-1133">Transmembrane helix</keyword>
<dbReference type="PROSITE" id="PS51120">
    <property type="entry name" value="LDLRB"/>
    <property type="match status" value="9"/>
</dbReference>
<feature type="disulfide bond" evidence="19">
    <location>
        <begin position="296"/>
        <end position="311"/>
    </location>
</feature>
<evidence type="ECO:0000256" key="5">
    <source>
        <dbReference type="ARBA" id="ARBA00022583"/>
    </source>
</evidence>
<dbReference type="InterPro" id="IPR000033">
    <property type="entry name" value="LDLR_classB_rpt"/>
</dbReference>
<feature type="disulfide bond" evidence="19">
    <location>
        <begin position="1729"/>
        <end position="1747"/>
    </location>
</feature>
<feature type="disulfide bond" evidence="19">
    <location>
        <begin position="1573"/>
        <end position="1588"/>
    </location>
</feature>
<evidence type="ECO:0000256" key="9">
    <source>
        <dbReference type="ARBA" id="ARBA00022737"/>
    </source>
</evidence>
<feature type="disulfide bond" evidence="19">
    <location>
        <begin position="1912"/>
        <end position="1927"/>
    </location>
</feature>
<feature type="disulfide bond" evidence="19">
    <location>
        <begin position="1900"/>
        <end position="1918"/>
    </location>
</feature>
<dbReference type="FunFam" id="4.10.400.10:FF:000001">
    <property type="entry name" value="Low-density lipoprotein receptor-related protein 1"/>
    <property type="match status" value="1"/>
</dbReference>
<dbReference type="FunFam" id="4.10.400.10:FF:000005">
    <property type="entry name" value="low-density lipoprotein receptor-related protein 1B"/>
    <property type="match status" value="1"/>
</dbReference>
<dbReference type="Gene3D" id="2.10.25.10">
    <property type="entry name" value="Laminin"/>
    <property type="match status" value="5"/>
</dbReference>
<dbReference type="PROSITE" id="PS50068">
    <property type="entry name" value="LDLRA_2"/>
    <property type="match status" value="18"/>
</dbReference>
<dbReference type="SMART" id="SM00179">
    <property type="entry name" value="EGF_CA"/>
    <property type="match status" value="2"/>
</dbReference>
<evidence type="ECO:0000256" key="1">
    <source>
        <dbReference type="ARBA" id="ARBA00004479"/>
    </source>
</evidence>
<feature type="disulfide bond" evidence="19">
    <location>
        <begin position="337"/>
        <end position="352"/>
    </location>
</feature>
<dbReference type="InterPro" id="IPR018097">
    <property type="entry name" value="EGF_Ca-bd_CS"/>
</dbReference>
<evidence type="ECO:0000259" key="21">
    <source>
        <dbReference type="PROSITE" id="PS50026"/>
    </source>
</evidence>
<comment type="caution">
    <text evidence="22">The sequence shown here is derived from an EMBL/GenBank/DDBJ whole genome shotgun (WGS) entry which is preliminary data.</text>
</comment>
<dbReference type="CDD" id="cd00054">
    <property type="entry name" value="EGF_CA"/>
    <property type="match status" value="1"/>
</dbReference>
<evidence type="ECO:0000256" key="14">
    <source>
        <dbReference type="ARBA" id="ARBA00023170"/>
    </source>
</evidence>
<feature type="disulfide bond" evidence="19">
    <location>
        <begin position="66"/>
        <end position="78"/>
    </location>
</feature>
<feature type="disulfide bond" evidence="19">
    <location>
        <begin position="1554"/>
        <end position="1566"/>
    </location>
</feature>
<feature type="domain" description="EGF-like" evidence="21">
    <location>
        <begin position="1970"/>
        <end position="2010"/>
    </location>
</feature>
<evidence type="ECO:0000256" key="8">
    <source>
        <dbReference type="ARBA" id="ARBA00022729"/>
    </source>
</evidence>
<dbReference type="SUPFAM" id="SSF63825">
    <property type="entry name" value="YWTD domain"/>
    <property type="match status" value="5"/>
</dbReference>
<name>A0A7J5ZHI6_DISMA</name>
<feature type="repeat" description="LDL-receptor class B" evidence="20">
    <location>
        <begin position="1374"/>
        <end position="1418"/>
    </location>
</feature>
<dbReference type="GO" id="GO:0043226">
    <property type="term" value="C:organelle"/>
    <property type="evidence" value="ECO:0007669"/>
    <property type="project" value="UniProtKB-ARBA"/>
</dbReference>
<feature type="repeat" description="LDL-receptor class B" evidence="20">
    <location>
        <begin position="479"/>
        <end position="525"/>
    </location>
</feature>
<evidence type="ECO:0000256" key="3">
    <source>
        <dbReference type="ARBA" id="ARBA00022536"/>
    </source>
</evidence>
<dbReference type="FunFam" id="4.10.400.10:FF:000008">
    <property type="entry name" value="Low density lipoprotein receptor-related protein 1"/>
    <property type="match status" value="1"/>
</dbReference>
<feature type="disulfide bond" evidence="19">
    <location>
        <begin position="167"/>
        <end position="182"/>
    </location>
</feature>
<keyword evidence="10" id="KW-0106">Calcium</keyword>
<feature type="disulfide bond" evidence="19">
    <location>
        <begin position="1561"/>
        <end position="1579"/>
    </location>
</feature>
<dbReference type="PROSITE" id="PS00010">
    <property type="entry name" value="ASX_HYDROXYL"/>
    <property type="match status" value="1"/>
</dbReference>
<keyword evidence="23" id="KW-1185">Reference proteome</keyword>
<dbReference type="PROSITE" id="PS01187">
    <property type="entry name" value="EGF_CA"/>
    <property type="match status" value="1"/>
</dbReference>
<evidence type="ECO:0000256" key="4">
    <source>
        <dbReference type="ARBA" id="ARBA00022553"/>
    </source>
</evidence>
<reference evidence="22 23" key="1">
    <citation type="submission" date="2020-03" db="EMBL/GenBank/DDBJ databases">
        <title>Dissostichus mawsoni Genome sequencing and assembly.</title>
        <authorList>
            <person name="Park H."/>
        </authorList>
    </citation>
    <scope>NUCLEOTIDE SEQUENCE [LARGE SCALE GENOMIC DNA]</scope>
    <source>
        <strain evidence="22">DM0001</strain>
        <tissue evidence="22">Muscle</tissue>
    </source>
</reference>
<feature type="repeat" description="LDL-receptor class B" evidence="20">
    <location>
        <begin position="1419"/>
        <end position="1461"/>
    </location>
</feature>
<feature type="disulfide bond" evidence="19">
    <location>
        <begin position="1684"/>
        <end position="1696"/>
    </location>
</feature>
<dbReference type="PROSITE" id="PS50026">
    <property type="entry name" value="EGF_3"/>
    <property type="match status" value="1"/>
</dbReference>
<keyword evidence="3 18" id="KW-0245">EGF-like domain</keyword>
<dbReference type="FunFam" id="4.10.400.10:FF:000011">
    <property type="entry name" value="Low-density lipoprotein receptor-related protein 1"/>
    <property type="match status" value="1"/>
</dbReference>
<keyword evidence="15" id="KW-0168">Coated pit</keyword>
<keyword evidence="6" id="KW-0812">Transmembrane</keyword>
<gene>
    <name evidence="22" type="ORF">F7725_000704</name>
</gene>
<dbReference type="Proteomes" id="UP000518266">
    <property type="component" value="Unassembled WGS sequence"/>
</dbReference>
<feature type="disulfide bond" evidence="19">
    <location>
        <begin position="186"/>
        <end position="198"/>
    </location>
</feature>
<feature type="disulfide bond" evidence="19">
    <location>
        <begin position="1893"/>
        <end position="1905"/>
    </location>
</feature>
<dbReference type="GO" id="GO:0005509">
    <property type="term" value="F:calcium ion binding"/>
    <property type="evidence" value="ECO:0007669"/>
    <property type="project" value="InterPro"/>
</dbReference>
<dbReference type="FunFam" id="4.10.400.10:FF:000009">
    <property type="entry name" value="Low-density lipoprotein receptor-related protein 1"/>
    <property type="match status" value="1"/>
</dbReference>
<feature type="disulfide bond" evidence="19">
    <location>
        <begin position="114"/>
        <end position="132"/>
    </location>
</feature>
<dbReference type="CDD" id="cd00112">
    <property type="entry name" value="LDLa"/>
    <property type="match status" value="18"/>
</dbReference>
<comment type="subcellular location">
    <subcellularLocation>
        <location evidence="17">Membrane</location>
        <location evidence="17">Coated pit</location>
    </subcellularLocation>
    <subcellularLocation>
        <location evidence="1">Membrane</location>
        <topology evidence="1">Single-pass type I membrane protein</topology>
    </subcellularLocation>
</comment>
<feature type="disulfide bond" evidence="19">
    <location>
        <begin position="1807"/>
        <end position="1819"/>
    </location>
</feature>
<keyword evidence="16" id="KW-0325">Glycoprotein</keyword>
<dbReference type="Gene3D" id="4.10.400.10">
    <property type="entry name" value="Low-density Lipoprotein Receptor"/>
    <property type="match status" value="18"/>
</dbReference>
<evidence type="ECO:0000256" key="10">
    <source>
        <dbReference type="ARBA" id="ARBA00022837"/>
    </source>
</evidence>
<dbReference type="PRINTS" id="PR00261">
    <property type="entry name" value="LDLRECEPTOR"/>
</dbReference>
<dbReference type="FunFam" id="4.10.400.10:FF:000002">
    <property type="entry name" value="Low-density lipoprotein receptor-related protein 1"/>
    <property type="match status" value="1"/>
</dbReference>